<dbReference type="InterPro" id="IPR035979">
    <property type="entry name" value="RBD_domain_sf"/>
</dbReference>
<dbReference type="Pfam" id="PF00076">
    <property type="entry name" value="RRM_1"/>
    <property type="match status" value="1"/>
</dbReference>
<dbReference type="AlphaFoldDB" id="A0A7D9J0K8"/>
<organism evidence="3 4">
    <name type="scientific">Paramuricea clavata</name>
    <name type="common">Red gorgonian</name>
    <name type="synonym">Violescent sea-whip</name>
    <dbReference type="NCBI Taxonomy" id="317549"/>
    <lineage>
        <taxon>Eukaryota</taxon>
        <taxon>Metazoa</taxon>
        <taxon>Cnidaria</taxon>
        <taxon>Anthozoa</taxon>
        <taxon>Octocorallia</taxon>
        <taxon>Malacalcyonacea</taxon>
        <taxon>Plexauridae</taxon>
        <taxon>Paramuricea</taxon>
    </lineage>
</organism>
<keyword evidence="4" id="KW-1185">Reference proteome</keyword>
<evidence type="ECO:0000256" key="1">
    <source>
        <dbReference type="ARBA" id="ARBA00022884"/>
    </source>
</evidence>
<sequence>MVADKEIDQRIFVKGFPRETTENELKTFFETYGTVKHVNIVKDHKSGLAKYGFVTFESKDVQETLCQEKSIKFQDKTLCIWKAFRRQGSPEKNGDGAAHGFRRYFPARQSSLDYSSSTAPMAYYVWPFYNQNSIYVPAVQASTVAQISSPSYQASYIPSNPQVFTTLMPGSPSTSTFVQSLNSAEQFLLPMPRTNYVEGYTDYQTIPSIITLPMTHGNDWPSTESGMSIFAKESMLQSPKTKGKKSFQSYGGKDEEENSDVASEGSHIPVAAVLPTGKEILSP</sequence>
<dbReference type="PANTHER" id="PTHR11176:SF57">
    <property type="entry name" value="PROTEIN BOULE"/>
    <property type="match status" value="1"/>
</dbReference>
<evidence type="ECO:0000313" key="3">
    <source>
        <dbReference type="EMBL" id="CAB4018576.1"/>
    </source>
</evidence>
<dbReference type="OrthoDB" id="762982at2759"/>
<dbReference type="SUPFAM" id="SSF54928">
    <property type="entry name" value="RNA-binding domain, RBD"/>
    <property type="match status" value="1"/>
</dbReference>
<comment type="caution">
    <text evidence="3">The sequence shown here is derived from an EMBL/GenBank/DDBJ whole genome shotgun (WGS) entry which is preliminary data.</text>
</comment>
<dbReference type="InterPro" id="IPR000504">
    <property type="entry name" value="RRM_dom"/>
</dbReference>
<dbReference type="InterPro" id="IPR012677">
    <property type="entry name" value="Nucleotide-bd_a/b_plait_sf"/>
</dbReference>
<keyword evidence="1" id="KW-0694">RNA-binding</keyword>
<dbReference type="EMBL" id="CACRXK020010068">
    <property type="protein sequence ID" value="CAB4018576.1"/>
    <property type="molecule type" value="Genomic_DNA"/>
</dbReference>
<dbReference type="PANTHER" id="PTHR11176">
    <property type="entry name" value="BOULE-RELATED"/>
    <property type="match status" value="1"/>
</dbReference>
<dbReference type="GO" id="GO:0005737">
    <property type="term" value="C:cytoplasm"/>
    <property type="evidence" value="ECO:0007669"/>
    <property type="project" value="TreeGrafter"/>
</dbReference>
<dbReference type="Gene3D" id="3.30.70.330">
    <property type="match status" value="1"/>
</dbReference>
<name>A0A7D9J0K8_PARCT</name>
<protein>
    <submittedName>
        <fullName evidence="3">Boule-like</fullName>
    </submittedName>
</protein>
<dbReference type="SMART" id="SM00360">
    <property type="entry name" value="RRM"/>
    <property type="match status" value="1"/>
</dbReference>
<evidence type="ECO:0000256" key="2">
    <source>
        <dbReference type="SAM" id="MobiDB-lite"/>
    </source>
</evidence>
<feature type="region of interest" description="Disordered" evidence="2">
    <location>
        <begin position="233"/>
        <end position="283"/>
    </location>
</feature>
<dbReference type="GO" id="GO:0008494">
    <property type="term" value="F:translation activator activity"/>
    <property type="evidence" value="ECO:0007669"/>
    <property type="project" value="TreeGrafter"/>
</dbReference>
<dbReference type="Proteomes" id="UP001152795">
    <property type="component" value="Unassembled WGS sequence"/>
</dbReference>
<dbReference type="GO" id="GO:0045948">
    <property type="term" value="P:positive regulation of translational initiation"/>
    <property type="evidence" value="ECO:0007669"/>
    <property type="project" value="TreeGrafter"/>
</dbReference>
<gene>
    <name evidence="3" type="ORF">PACLA_8A038263</name>
</gene>
<dbReference type="GO" id="GO:0070935">
    <property type="term" value="P:3'-UTR-mediated mRNA stabilization"/>
    <property type="evidence" value="ECO:0007669"/>
    <property type="project" value="TreeGrafter"/>
</dbReference>
<dbReference type="GO" id="GO:0003730">
    <property type="term" value="F:mRNA 3'-UTR binding"/>
    <property type="evidence" value="ECO:0007669"/>
    <property type="project" value="TreeGrafter"/>
</dbReference>
<dbReference type="PROSITE" id="PS50102">
    <property type="entry name" value="RRM"/>
    <property type="match status" value="1"/>
</dbReference>
<accession>A0A7D9J0K8</accession>
<reference evidence="3" key="1">
    <citation type="submission" date="2020-04" db="EMBL/GenBank/DDBJ databases">
        <authorList>
            <person name="Alioto T."/>
            <person name="Alioto T."/>
            <person name="Gomez Garrido J."/>
        </authorList>
    </citation>
    <scope>NUCLEOTIDE SEQUENCE</scope>
    <source>
        <strain evidence="3">A484AB</strain>
    </source>
</reference>
<evidence type="ECO:0000313" key="4">
    <source>
        <dbReference type="Proteomes" id="UP001152795"/>
    </source>
</evidence>
<proteinExistence type="predicted"/>